<dbReference type="Gene3D" id="1.10.10.10">
    <property type="entry name" value="Winged helix-like DNA-binding domain superfamily/Winged helix DNA-binding domain"/>
    <property type="match status" value="1"/>
</dbReference>
<protein>
    <submittedName>
        <fullName evidence="7">MarR family transcriptional regulator</fullName>
    </submittedName>
</protein>
<evidence type="ECO:0000256" key="4">
    <source>
        <dbReference type="ARBA" id="ARBA00023125"/>
    </source>
</evidence>
<dbReference type="SUPFAM" id="SSF46785">
    <property type="entry name" value="Winged helix' DNA-binding domain"/>
    <property type="match status" value="1"/>
</dbReference>
<dbReference type="Pfam" id="PF22381">
    <property type="entry name" value="Staph_reg_Sar_Rot"/>
    <property type="match status" value="1"/>
</dbReference>
<dbReference type="GO" id="GO:0006950">
    <property type="term" value="P:response to stress"/>
    <property type="evidence" value="ECO:0007669"/>
    <property type="project" value="TreeGrafter"/>
</dbReference>
<proteinExistence type="predicted"/>
<dbReference type="EMBL" id="QJVC01000006">
    <property type="protein sequence ID" value="PYI38691.1"/>
    <property type="molecule type" value="Genomic_DNA"/>
</dbReference>
<dbReference type="PANTHER" id="PTHR33164">
    <property type="entry name" value="TRANSCRIPTIONAL REGULATOR, MARR FAMILY"/>
    <property type="match status" value="1"/>
</dbReference>
<evidence type="ECO:0000256" key="2">
    <source>
        <dbReference type="ARBA" id="ARBA00022490"/>
    </source>
</evidence>
<evidence type="ECO:0000256" key="5">
    <source>
        <dbReference type="ARBA" id="ARBA00023163"/>
    </source>
</evidence>
<sequence>MYNQNMNVNQYDLDSMVCFAVYSASNAVAKAHRVLLEPWELTYTQYIVLLETSTTDDGLTVSELGARMGLNSGTLSPLLRRLEQRNLVSRQRTSSDERIVTITLTHVGSETLAEVLRALQVLRPAYGFESAAEAQNLVATLHRITQGMQQLSSPNNS</sequence>
<dbReference type="InterPro" id="IPR036388">
    <property type="entry name" value="WH-like_DNA-bd_sf"/>
</dbReference>
<name>A0A2V5IRP6_9MICC</name>
<evidence type="ECO:0000313" key="7">
    <source>
        <dbReference type="EMBL" id="PYI38691.1"/>
    </source>
</evidence>
<dbReference type="Proteomes" id="UP000247980">
    <property type="component" value="Unassembled WGS sequence"/>
</dbReference>
<gene>
    <name evidence="7" type="ORF">CVS30_09045</name>
</gene>
<dbReference type="InterPro" id="IPR039422">
    <property type="entry name" value="MarR/SlyA-like"/>
</dbReference>
<dbReference type="SMART" id="SM00347">
    <property type="entry name" value="HTH_MARR"/>
    <property type="match status" value="1"/>
</dbReference>
<evidence type="ECO:0000256" key="3">
    <source>
        <dbReference type="ARBA" id="ARBA00023015"/>
    </source>
</evidence>
<organism evidence="7 8">
    <name type="scientific">Arthrobacter psychrolactophilus</name>
    <dbReference type="NCBI Taxonomy" id="92442"/>
    <lineage>
        <taxon>Bacteria</taxon>
        <taxon>Bacillati</taxon>
        <taxon>Actinomycetota</taxon>
        <taxon>Actinomycetes</taxon>
        <taxon>Micrococcales</taxon>
        <taxon>Micrococcaceae</taxon>
        <taxon>Arthrobacter</taxon>
    </lineage>
</organism>
<dbReference type="GO" id="GO:0005737">
    <property type="term" value="C:cytoplasm"/>
    <property type="evidence" value="ECO:0007669"/>
    <property type="project" value="UniProtKB-SubCell"/>
</dbReference>
<dbReference type="InterPro" id="IPR055166">
    <property type="entry name" value="Transc_reg_Sar_Rot_HTH"/>
</dbReference>
<dbReference type="AlphaFoldDB" id="A0A2V5IRP6"/>
<keyword evidence="2" id="KW-0963">Cytoplasm</keyword>
<reference evidence="7 8" key="1">
    <citation type="submission" date="2018-05" db="EMBL/GenBank/DDBJ databases">
        <title>Genetic diversity of glacier-inhabiting Cryobacterium bacteria in China and description of Cryobacterium mengkeensis sp. nov. and Arthrobacter glacialis sp. nov.</title>
        <authorList>
            <person name="Liu Q."/>
            <person name="Xin Y.-H."/>
        </authorList>
    </citation>
    <scope>NUCLEOTIDE SEQUENCE [LARGE SCALE GENOMIC DNA]</scope>
    <source>
        <strain evidence="7 8">B7</strain>
    </source>
</reference>
<dbReference type="GO" id="GO:0003700">
    <property type="term" value="F:DNA-binding transcription factor activity"/>
    <property type="evidence" value="ECO:0007669"/>
    <property type="project" value="InterPro"/>
</dbReference>
<comment type="subcellular location">
    <subcellularLocation>
        <location evidence="1">Cytoplasm</location>
    </subcellularLocation>
</comment>
<comment type="caution">
    <text evidence="7">The sequence shown here is derived from an EMBL/GenBank/DDBJ whole genome shotgun (WGS) entry which is preliminary data.</text>
</comment>
<dbReference type="InterPro" id="IPR036390">
    <property type="entry name" value="WH_DNA-bd_sf"/>
</dbReference>
<dbReference type="GO" id="GO:0003677">
    <property type="term" value="F:DNA binding"/>
    <property type="evidence" value="ECO:0007669"/>
    <property type="project" value="UniProtKB-KW"/>
</dbReference>
<keyword evidence="8" id="KW-1185">Reference proteome</keyword>
<dbReference type="InterPro" id="IPR000835">
    <property type="entry name" value="HTH_MarR-typ"/>
</dbReference>
<evidence type="ECO:0000313" key="8">
    <source>
        <dbReference type="Proteomes" id="UP000247980"/>
    </source>
</evidence>
<feature type="domain" description="HTH marR-type" evidence="6">
    <location>
        <begin position="14"/>
        <end position="146"/>
    </location>
</feature>
<evidence type="ECO:0000256" key="1">
    <source>
        <dbReference type="ARBA" id="ARBA00004496"/>
    </source>
</evidence>
<evidence type="ECO:0000259" key="6">
    <source>
        <dbReference type="PROSITE" id="PS50995"/>
    </source>
</evidence>
<accession>A0A2V5IRP6</accession>
<dbReference type="PROSITE" id="PS50995">
    <property type="entry name" value="HTH_MARR_2"/>
    <property type="match status" value="1"/>
</dbReference>
<keyword evidence="5" id="KW-0804">Transcription</keyword>
<keyword evidence="3" id="KW-0805">Transcription regulation</keyword>
<keyword evidence="4" id="KW-0238">DNA-binding</keyword>
<dbReference type="PANTHER" id="PTHR33164:SF5">
    <property type="entry name" value="ORGANIC HYDROPEROXIDE RESISTANCE TRANSCRIPTIONAL REGULATOR"/>
    <property type="match status" value="1"/>
</dbReference>